<feature type="region of interest" description="Disordered" evidence="1">
    <location>
        <begin position="1"/>
        <end position="43"/>
    </location>
</feature>
<accession>A0A7T8HJE5</accession>
<reference evidence="3" key="1">
    <citation type="submission" date="2021-01" db="EMBL/GenBank/DDBJ databases">
        <title>Caligus Genome Assembly.</title>
        <authorList>
            <person name="Gallardo-Escarate C."/>
        </authorList>
    </citation>
    <scope>NUCLEOTIDE SEQUENCE [LARGE SCALE GENOMIC DNA]</scope>
</reference>
<keyword evidence="3" id="KW-1185">Reference proteome</keyword>
<proteinExistence type="predicted"/>
<evidence type="ECO:0000313" key="3">
    <source>
        <dbReference type="Proteomes" id="UP000595437"/>
    </source>
</evidence>
<feature type="compositionally biased region" description="Pro residues" evidence="1">
    <location>
        <begin position="8"/>
        <end position="21"/>
    </location>
</feature>
<feature type="compositionally biased region" description="Basic and acidic residues" evidence="1">
    <location>
        <begin position="172"/>
        <end position="193"/>
    </location>
</feature>
<name>A0A7T8HJE5_CALRO</name>
<dbReference type="EMBL" id="CP045896">
    <property type="protein sequence ID" value="QQP50535.1"/>
    <property type="molecule type" value="Genomic_DNA"/>
</dbReference>
<feature type="region of interest" description="Disordered" evidence="1">
    <location>
        <begin position="81"/>
        <end position="107"/>
    </location>
</feature>
<feature type="region of interest" description="Disordered" evidence="1">
    <location>
        <begin position="205"/>
        <end position="234"/>
    </location>
</feature>
<sequence>MSASLQPPAVPPPYRAPPNPAVPFSKLNVSEPNIHPQQQQQMEAIRSNMSPKTNPSYRHTINHDNSQSVQHTLKNMLHHNSERSHNNNHLNNNNNNNSANSSKHATLDGSSQNIALQHLRMASHERGNLFRGGTELISRTEDPKRHSYSNNSFRKATQEVSKAPPIVPPKPRLKDNHPPPSSSKDDLENDHLEAELKHILREGGFSKNVSHIHGNGTPPLPALSPGKNNKSSSP</sequence>
<dbReference type="Proteomes" id="UP000595437">
    <property type="component" value="Chromosome 7"/>
</dbReference>
<organism evidence="2 3">
    <name type="scientific">Caligus rogercresseyi</name>
    <name type="common">Sea louse</name>
    <dbReference type="NCBI Taxonomy" id="217165"/>
    <lineage>
        <taxon>Eukaryota</taxon>
        <taxon>Metazoa</taxon>
        <taxon>Ecdysozoa</taxon>
        <taxon>Arthropoda</taxon>
        <taxon>Crustacea</taxon>
        <taxon>Multicrustacea</taxon>
        <taxon>Hexanauplia</taxon>
        <taxon>Copepoda</taxon>
        <taxon>Siphonostomatoida</taxon>
        <taxon>Caligidae</taxon>
        <taxon>Caligus</taxon>
    </lineage>
</organism>
<gene>
    <name evidence="2" type="ORF">FKW44_011563</name>
</gene>
<feature type="compositionally biased region" description="Polar residues" evidence="1">
    <location>
        <begin position="148"/>
        <end position="160"/>
    </location>
</feature>
<dbReference type="AlphaFoldDB" id="A0A7T8HJE5"/>
<evidence type="ECO:0000256" key="1">
    <source>
        <dbReference type="SAM" id="MobiDB-lite"/>
    </source>
</evidence>
<feature type="region of interest" description="Disordered" evidence="1">
    <location>
        <begin position="125"/>
        <end position="193"/>
    </location>
</feature>
<evidence type="ECO:0000313" key="2">
    <source>
        <dbReference type="EMBL" id="QQP50535.1"/>
    </source>
</evidence>
<protein>
    <submittedName>
        <fullName evidence="2">LOC100168618</fullName>
    </submittedName>
</protein>
<feature type="compositionally biased region" description="Polar residues" evidence="1">
    <location>
        <begin position="27"/>
        <end position="43"/>
    </location>
</feature>
<feature type="compositionally biased region" description="Low complexity" evidence="1">
    <location>
        <begin position="87"/>
        <end position="104"/>
    </location>
</feature>